<feature type="non-terminal residue" evidence="2">
    <location>
        <position position="306"/>
    </location>
</feature>
<accession>A0ABT2MQV0</accession>
<evidence type="ECO:0000313" key="3">
    <source>
        <dbReference type="Proteomes" id="UP001525890"/>
    </source>
</evidence>
<evidence type="ECO:0000313" key="2">
    <source>
        <dbReference type="EMBL" id="MCT7965797.1"/>
    </source>
</evidence>
<gene>
    <name evidence="2" type="ORF">NG799_05560</name>
</gene>
<dbReference type="RefSeq" id="WP_368005473.1">
    <property type="nucleotide sequence ID" value="NZ_JAMXFF010000005.1"/>
</dbReference>
<dbReference type="InterPro" id="IPR020346">
    <property type="entry name" value="Uncharacterised_15.3kDa"/>
</dbReference>
<dbReference type="Proteomes" id="UP001525890">
    <property type="component" value="Unassembled WGS sequence"/>
</dbReference>
<proteinExistence type="predicted"/>
<name>A0ABT2MQV0_9CYAN</name>
<dbReference type="Pfam" id="PF17265">
    <property type="entry name" value="DUF5331"/>
    <property type="match status" value="1"/>
</dbReference>
<dbReference type="EMBL" id="JAMXFF010000005">
    <property type="protein sequence ID" value="MCT7965797.1"/>
    <property type="molecule type" value="Genomic_DNA"/>
</dbReference>
<evidence type="ECO:0000256" key="1">
    <source>
        <dbReference type="SAM" id="MobiDB-lite"/>
    </source>
</evidence>
<sequence>MAFFEEFSATLKNQWLKYFEDNRDWLHLHTKLAAVNTPDGGKRPPSYFILGVMNALEPKLAQLMLPFSQLNPDPDTLIEVIGLNFDPDIALGRGPATPASATTGGHKAPPVVPPTPVAPPPFVTSPEAAVAHAAAVEQSPEPAVTQTPASSDRDYDDPALSVAASVFGDEAIAEEQSFNPLGDMESPDLESDDLSGFGETLSPQVQIEVTEVSVTIAEDLNLSDLSSESSSDDDLGDMDLGGLDSDSSSDDDLGDMDLGGLDTESSGDDDLGDMDLGGLDLDSSSDDDLGDMDLGGLDTDSSEDLG</sequence>
<comment type="caution">
    <text evidence="2">The sequence shown here is derived from an EMBL/GenBank/DDBJ whole genome shotgun (WGS) entry which is preliminary data.</text>
</comment>
<keyword evidence="3" id="KW-1185">Reference proteome</keyword>
<feature type="region of interest" description="Disordered" evidence="1">
    <location>
        <begin position="224"/>
        <end position="306"/>
    </location>
</feature>
<feature type="region of interest" description="Disordered" evidence="1">
    <location>
        <begin position="128"/>
        <end position="156"/>
    </location>
</feature>
<organism evidence="2 3">
    <name type="scientific">Laspinema palackyanum D2a</name>
    <dbReference type="NCBI Taxonomy" id="2953684"/>
    <lineage>
        <taxon>Bacteria</taxon>
        <taxon>Bacillati</taxon>
        <taxon>Cyanobacteriota</taxon>
        <taxon>Cyanophyceae</taxon>
        <taxon>Oscillatoriophycideae</taxon>
        <taxon>Oscillatoriales</taxon>
        <taxon>Laspinemataceae</taxon>
        <taxon>Laspinema</taxon>
        <taxon>Laspinema palackyanum</taxon>
    </lineage>
</organism>
<feature type="region of interest" description="Disordered" evidence="1">
    <location>
        <begin position="177"/>
        <end position="198"/>
    </location>
</feature>
<protein>
    <submittedName>
        <fullName evidence="2">DUF5331 domain-containing protein</fullName>
    </submittedName>
</protein>
<reference evidence="2 3" key="1">
    <citation type="journal article" date="2022" name="Front. Microbiol.">
        <title>High genomic differentiation and limited gene flow indicate recent cryptic speciation within the genus Laspinema (cyanobacteria).</title>
        <authorList>
            <person name="Stanojkovic A."/>
            <person name="Skoupy S."/>
            <person name="Skaloud P."/>
            <person name="Dvorak P."/>
        </authorList>
    </citation>
    <scope>NUCLEOTIDE SEQUENCE [LARGE SCALE GENOMIC DNA]</scope>
    <source>
        <strain evidence="2 3">D2a</strain>
    </source>
</reference>
<feature type="region of interest" description="Disordered" evidence="1">
    <location>
        <begin position="92"/>
        <end position="111"/>
    </location>
</feature>